<dbReference type="GO" id="GO:0006071">
    <property type="term" value="P:glycerol metabolic process"/>
    <property type="evidence" value="ECO:0007669"/>
    <property type="project" value="InterPro"/>
</dbReference>
<gene>
    <name evidence="1" type="ORF">CLV85_0921</name>
</gene>
<evidence type="ECO:0000313" key="1">
    <source>
        <dbReference type="EMBL" id="PJJ81740.1"/>
    </source>
</evidence>
<dbReference type="Proteomes" id="UP000231742">
    <property type="component" value="Unassembled WGS sequence"/>
</dbReference>
<accession>A0A2M9D7U7</accession>
<protein>
    <submittedName>
        <fullName evidence="1">Glycerol uptake operon antiterminator</fullName>
    </submittedName>
</protein>
<dbReference type="Pfam" id="PF04309">
    <property type="entry name" value="G3P_antiterm"/>
    <property type="match status" value="1"/>
</dbReference>
<dbReference type="GO" id="GO:0006355">
    <property type="term" value="P:regulation of DNA-templated transcription"/>
    <property type="evidence" value="ECO:0007669"/>
    <property type="project" value="InterPro"/>
</dbReference>
<dbReference type="Gene3D" id="3.20.20.70">
    <property type="entry name" value="Aldolase class I"/>
    <property type="match status" value="1"/>
</dbReference>
<proteinExistence type="predicted"/>
<evidence type="ECO:0000313" key="2">
    <source>
        <dbReference type="Proteomes" id="UP000231742"/>
    </source>
</evidence>
<dbReference type="AlphaFoldDB" id="A0A2M9D7U7"/>
<keyword evidence="2" id="KW-1185">Reference proteome</keyword>
<comment type="caution">
    <text evidence="1">The sequence shown here is derived from an EMBL/GenBank/DDBJ whole genome shotgun (WGS) entry which is preliminary data.</text>
</comment>
<sequence length="235" mass="25250">MVPRSSTSNCDRYSAFAVYLSVTAAPTAVVNVNINMSELRWRGTATGEFPLIASVQEHGMLNDALESDVARINLLVGDINSLAGMVARIHDAGKTAHVHLELVGGISRDGAAVQFLAEHVGVDGVITTKSAAVAAARKLGIASVQRFFAVDTHAVENAMRQVHASRPTEVEVMPGLMPRVIRDLRASIQQPLIVGGLIRNPDEIDAVLDCGADYVSTGNPALWRRRRSRIHTRVA</sequence>
<dbReference type="PANTHER" id="PTHR35787">
    <property type="entry name" value="GLYCEROL UPTAKE OPERON ANTITERMINATOR REGULATORY PROTEIN"/>
    <property type="match status" value="1"/>
</dbReference>
<dbReference type="InterPro" id="IPR006699">
    <property type="entry name" value="GlpP"/>
</dbReference>
<organism evidence="1 2">
    <name type="scientific">Salinibacterium amurskyense</name>
    <dbReference type="NCBI Taxonomy" id="205941"/>
    <lineage>
        <taxon>Bacteria</taxon>
        <taxon>Bacillati</taxon>
        <taxon>Actinomycetota</taxon>
        <taxon>Actinomycetes</taxon>
        <taxon>Micrococcales</taxon>
        <taxon>Microbacteriaceae</taxon>
        <taxon>Salinibacterium</taxon>
    </lineage>
</organism>
<dbReference type="InterPro" id="IPR013785">
    <property type="entry name" value="Aldolase_TIM"/>
</dbReference>
<name>A0A2M9D7U7_9MICO</name>
<dbReference type="SUPFAM" id="SSF110391">
    <property type="entry name" value="GlpP-like"/>
    <property type="match status" value="1"/>
</dbReference>
<dbReference type="PANTHER" id="PTHR35787:SF1">
    <property type="entry name" value="GLYCEROL UPTAKE OPERON ANTITERMINATOR REGULATORY PROTEIN"/>
    <property type="match status" value="1"/>
</dbReference>
<reference evidence="1 2" key="1">
    <citation type="submission" date="2017-11" db="EMBL/GenBank/DDBJ databases">
        <title>Genomic Encyclopedia of Archaeal and Bacterial Type Strains, Phase II (KMG-II): From Individual Species to Whole Genera.</title>
        <authorList>
            <person name="Goeker M."/>
        </authorList>
    </citation>
    <scope>NUCLEOTIDE SEQUENCE [LARGE SCALE GENOMIC DNA]</scope>
    <source>
        <strain evidence="1 2">DSM 16400</strain>
    </source>
</reference>
<dbReference type="EMBL" id="PGFH01000001">
    <property type="protein sequence ID" value="PJJ81740.1"/>
    <property type="molecule type" value="Genomic_DNA"/>
</dbReference>